<sequence>MPELRLRDAQRVDACGLRCPLPLLKLRQALRHAPAGTELWLSADDAGAQRDVPAYLRQSPHQLVRDWHDGAAWHFLVLAAGEA</sequence>
<comment type="caution">
    <text evidence="2">The sequence shown here is derived from an EMBL/GenBank/DDBJ whole genome shotgun (WGS) entry which is preliminary data.</text>
</comment>
<dbReference type="PROSITE" id="PS01148">
    <property type="entry name" value="UPF0033"/>
    <property type="match status" value="1"/>
</dbReference>
<keyword evidence="3" id="KW-1185">Reference proteome</keyword>
<dbReference type="RefSeq" id="WP_369455629.1">
    <property type="nucleotide sequence ID" value="NZ_JBGCUO010000001.1"/>
</dbReference>
<dbReference type="Gene3D" id="3.30.110.40">
    <property type="entry name" value="TusA-like domain"/>
    <property type="match status" value="1"/>
</dbReference>
<protein>
    <submittedName>
        <fullName evidence="2">Sulfurtransferase TusA family protein</fullName>
    </submittedName>
</protein>
<reference evidence="2 3" key="1">
    <citation type="submission" date="2024-07" db="EMBL/GenBank/DDBJ databases">
        <authorList>
            <person name="Ren Q."/>
        </authorList>
    </citation>
    <scope>NUCLEOTIDE SEQUENCE [LARGE SCALE GENOMIC DNA]</scope>
    <source>
        <strain evidence="2 3">REN37</strain>
    </source>
</reference>
<dbReference type="InterPro" id="IPR001455">
    <property type="entry name" value="TusA-like"/>
</dbReference>
<dbReference type="Pfam" id="PF01206">
    <property type="entry name" value="TusA"/>
    <property type="match status" value="1"/>
</dbReference>
<dbReference type="InterPro" id="IPR036868">
    <property type="entry name" value="TusA-like_sf"/>
</dbReference>
<gene>
    <name evidence="2" type="ORF">AB5I84_09575</name>
</gene>
<dbReference type="CDD" id="cd00291">
    <property type="entry name" value="SirA_YedF_YeeD"/>
    <property type="match status" value="1"/>
</dbReference>
<evidence type="ECO:0000259" key="1">
    <source>
        <dbReference type="PROSITE" id="PS01148"/>
    </source>
</evidence>
<proteinExistence type="predicted"/>
<organism evidence="2 3">
    <name type="scientific">Isoalcanivorax beigongshangi</name>
    <dbReference type="NCBI Taxonomy" id="3238810"/>
    <lineage>
        <taxon>Bacteria</taxon>
        <taxon>Pseudomonadati</taxon>
        <taxon>Pseudomonadota</taxon>
        <taxon>Gammaproteobacteria</taxon>
        <taxon>Oceanospirillales</taxon>
        <taxon>Alcanivoracaceae</taxon>
        <taxon>Isoalcanivorax</taxon>
    </lineage>
</organism>
<dbReference type="EMBL" id="JBGCUO010000001">
    <property type="protein sequence ID" value="MEY1662394.1"/>
    <property type="molecule type" value="Genomic_DNA"/>
</dbReference>
<dbReference type="Proteomes" id="UP001562065">
    <property type="component" value="Unassembled WGS sequence"/>
</dbReference>
<dbReference type="SUPFAM" id="SSF64307">
    <property type="entry name" value="SirA-like"/>
    <property type="match status" value="1"/>
</dbReference>
<feature type="domain" description="UPF0033" evidence="1">
    <location>
        <begin position="12"/>
        <end position="36"/>
    </location>
</feature>
<evidence type="ECO:0000313" key="3">
    <source>
        <dbReference type="Proteomes" id="UP001562065"/>
    </source>
</evidence>
<name>A0ABV4AHT0_9GAMM</name>
<accession>A0ABV4AHT0</accession>
<evidence type="ECO:0000313" key="2">
    <source>
        <dbReference type="EMBL" id="MEY1662394.1"/>
    </source>
</evidence>